<proteinExistence type="predicted"/>
<name>A0ACC2PFC5_9HYME</name>
<keyword evidence="2" id="KW-1185">Reference proteome</keyword>
<comment type="caution">
    <text evidence="1">The sequence shown here is derived from an EMBL/GenBank/DDBJ whole genome shotgun (WGS) entry which is preliminary data.</text>
</comment>
<accession>A0ACC2PFC5</accession>
<evidence type="ECO:0000313" key="1">
    <source>
        <dbReference type="EMBL" id="KAJ8682042.1"/>
    </source>
</evidence>
<evidence type="ECO:0000313" key="2">
    <source>
        <dbReference type="Proteomes" id="UP001239111"/>
    </source>
</evidence>
<organism evidence="1 2">
    <name type="scientific">Eretmocerus hayati</name>
    <dbReference type="NCBI Taxonomy" id="131215"/>
    <lineage>
        <taxon>Eukaryota</taxon>
        <taxon>Metazoa</taxon>
        <taxon>Ecdysozoa</taxon>
        <taxon>Arthropoda</taxon>
        <taxon>Hexapoda</taxon>
        <taxon>Insecta</taxon>
        <taxon>Pterygota</taxon>
        <taxon>Neoptera</taxon>
        <taxon>Endopterygota</taxon>
        <taxon>Hymenoptera</taxon>
        <taxon>Apocrita</taxon>
        <taxon>Proctotrupomorpha</taxon>
        <taxon>Chalcidoidea</taxon>
        <taxon>Aphelinidae</taxon>
        <taxon>Aphelininae</taxon>
        <taxon>Eretmocerus</taxon>
    </lineage>
</organism>
<protein>
    <submittedName>
        <fullName evidence="1">Uncharacterized protein</fullName>
    </submittedName>
</protein>
<dbReference type="EMBL" id="CM056741">
    <property type="protein sequence ID" value="KAJ8682042.1"/>
    <property type="molecule type" value="Genomic_DNA"/>
</dbReference>
<reference evidence="1" key="1">
    <citation type="submission" date="2023-04" db="EMBL/GenBank/DDBJ databases">
        <title>A chromosome-level genome assembly of the parasitoid wasp Eretmocerus hayati.</title>
        <authorList>
            <person name="Zhong Y."/>
            <person name="Liu S."/>
            <person name="Liu Y."/>
        </authorList>
    </citation>
    <scope>NUCLEOTIDE SEQUENCE</scope>
    <source>
        <strain evidence="1">ZJU_SS_LIU_2023</strain>
    </source>
</reference>
<gene>
    <name evidence="1" type="ORF">QAD02_017834</name>
</gene>
<sequence length="357" mass="40826">MRILELYAGIGGMHYAFQESMADGTVVSSIDINTVSNEVYQHNFPMTPNICKSIESSTIQDIMKLEVDCILMSPPCQPFTRQGLKQGSADNRCASLLHVLKLIPYIKTLKYVLLENVKGFESFEVRNDTIVCLENSDFNYKEFILSPHQFGIPNSRHRYYLIAKKKGLNFIFSDSSLATSIPEDVRKLLPQKMNKFSSAINSAALPTFDSMNCFPIKHYLEDNVDSKYLIPISFLIKRGNLLDIRTPDSTGSCCFTKAYRHYAEGTGSVLARFDDPKLKEKIQDLKKNPDEEKERNLQNLNLRYFTPKEISRLMCFPEHFEFPSTTTDMQKYRLLGNSINVHVVSILIHLLSLNSFK</sequence>
<dbReference type="Proteomes" id="UP001239111">
    <property type="component" value="Chromosome 1"/>
</dbReference>